<organism evidence="10 11">
    <name type="scientific">Egicoccus halophilus</name>
    <dbReference type="NCBI Taxonomy" id="1670830"/>
    <lineage>
        <taxon>Bacteria</taxon>
        <taxon>Bacillati</taxon>
        <taxon>Actinomycetota</taxon>
        <taxon>Nitriliruptoria</taxon>
        <taxon>Egicoccales</taxon>
        <taxon>Egicoccaceae</taxon>
        <taxon>Egicoccus</taxon>
    </lineage>
</organism>
<evidence type="ECO:0000256" key="3">
    <source>
        <dbReference type="ARBA" id="ARBA00022475"/>
    </source>
</evidence>
<evidence type="ECO:0000256" key="1">
    <source>
        <dbReference type="ARBA" id="ARBA00004202"/>
    </source>
</evidence>
<dbReference type="InterPro" id="IPR003439">
    <property type="entry name" value="ABC_transporter-like_ATP-bd"/>
</dbReference>
<keyword evidence="4" id="KW-0677">Repeat</keyword>
<evidence type="ECO:0000256" key="7">
    <source>
        <dbReference type="ARBA" id="ARBA00022967"/>
    </source>
</evidence>
<feature type="domain" description="ABC transporter" evidence="9">
    <location>
        <begin position="3"/>
        <end position="239"/>
    </location>
</feature>
<evidence type="ECO:0000313" key="11">
    <source>
        <dbReference type="Proteomes" id="UP000650511"/>
    </source>
</evidence>
<dbReference type="SUPFAM" id="SSF52540">
    <property type="entry name" value="P-loop containing nucleoside triphosphate hydrolases"/>
    <property type="match status" value="2"/>
</dbReference>
<protein>
    <submittedName>
        <fullName evidence="10">ABC transporter</fullName>
    </submittedName>
</protein>
<keyword evidence="6" id="KW-0067">ATP-binding</keyword>
<dbReference type="Proteomes" id="UP000650511">
    <property type="component" value="Unassembled WGS sequence"/>
</dbReference>
<feature type="domain" description="ABC transporter" evidence="9">
    <location>
        <begin position="256"/>
        <end position="500"/>
    </location>
</feature>
<keyword evidence="8" id="KW-0472">Membrane</keyword>
<dbReference type="InterPro" id="IPR003593">
    <property type="entry name" value="AAA+_ATPase"/>
</dbReference>
<name>A0A8J3A8M0_9ACTN</name>
<reference evidence="10" key="1">
    <citation type="journal article" date="2014" name="Int. J. Syst. Evol. Microbiol.">
        <title>Complete genome sequence of Corynebacterium casei LMG S-19264T (=DSM 44701T), isolated from a smear-ripened cheese.</title>
        <authorList>
            <consortium name="US DOE Joint Genome Institute (JGI-PGF)"/>
            <person name="Walter F."/>
            <person name="Albersmeier A."/>
            <person name="Kalinowski J."/>
            <person name="Ruckert C."/>
        </authorList>
    </citation>
    <scope>NUCLEOTIDE SEQUENCE</scope>
    <source>
        <strain evidence="10">CGMCC 1.14988</strain>
    </source>
</reference>
<keyword evidence="11" id="KW-1185">Reference proteome</keyword>
<keyword evidence="7" id="KW-1278">Translocase</keyword>
<dbReference type="FunFam" id="3.40.50.300:FF:000127">
    <property type="entry name" value="Ribose import ATP-binding protein RbsA"/>
    <property type="match status" value="1"/>
</dbReference>
<comment type="caution">
    <text evidence="10">The sequence shown here is derived from an EMBL/GenBank/DDBJ whole genome shotgun (WGS) entry which is preliminary data.</text>
</comment>
<dbReference type="GO" id="GO:0005886">
    <property type="term" value="C:plasma membrane"/>
    <property type="evidence" value="ECO:0007669"/>
    <property type="project" value="UniProtKB-SubCell"/>
</dbReference>
<keyword evidence="3" id="KW-1003">Cell membrane</keyword>
<keyword evidence="2" id="KW-0813">Transport</keyword>
<dbReference type="CDD" id="cd03216">
    <property type="entry name" value="ABC_Carb_Monos_I"/>
    <property type="match status" value="1"/>
</dbReference>
<dbReference type="Gene3D" id="3.40.50.300">
    <property type="entry name" value="P-loop containing nucleotide triphosphate hydrolases"/>
    <property type="match status" value="2"/>
</dbReference>
<dbReference type="CDD" id="cd03215">
    <property type="entry name" value="ABC_Carb_Monos_II"/>
    <property type="match status" value="1"/>
</dbReference>
<evidence type="ECO:0000259" key="9">
    <source>
        <dbReference type="PROSITE" id="PS50893"/>
    </source>
</evidence>
<gene>
    <name evidence="10" type="ORF">GCM10011354_10700</name>
</gene>
<dbReference type="PROSITE" id="PS50893">
    <property type="entry name" value="ABC_TRANSPORTER_2"/>
    <property type="match status" value="2"/>
</dbReference>
<dbReference type="GO" id="GO:0005524">
    <property type="term" value="F:ATP binding"/>
    <property type="evidence" value="ECO:0007669"/>
    <property type="project" value="UniProtKB-KW"/>
</dbReference>
<evidence type="ECO:0000256" key="2">
    <source>
        <dbReference type="ARBA" id="ARBA00022448"/>
    </source>
</evidence>
<dbReference type="EMBL" id="BMHA01000003">
    <property type="protein sequence ID" value="GGI04759.1"/>
    <property type="molecule type" value="Genomic_DNA"/>
</dbReference>
<dbReference type="GO" id="GO:0016887">
    <property type="term" value="F:ATP hydrolysis activity"/>
    <property type="evidence" value="ECO:0007669"/>
    <property type="project" value="InterPro"/>
</dbReference>
<dbReference type="InterPro" id="IPR017871">
    <property type="entry name" value="ABC_transporter-like_CS"/>
</dbReference>
<dbReference type="SMART" id="SM00382">
    <property type="entry name" value="AAA"/>
    <property type="match status" value="1"/>
</dbReference>
<reference evidence="10" key="2">
    <citation type="submission" date="2020-09" db="EMBL/GenBank/DDBJ databases">
        <authorList>
            <person name="Sun Q."/>
            <person name="Zhou Y."/>
        </authorList>
    </citation>
    <scope>NUCLEOTIDE SEQUENCE</scope>
    <source>
        <strain evidence="10">CGMCC 1.14988</strain>
    </source>
</reference>
<comment type="subcellular location">
    <subcellularLocation>
        <location evidence="1">Cell membrane</location>
        <topology evidence="1">Peripheral membrane protein</topology>
    </subcellularLocation>
</comment>
<evidence type="ECO:0000256" key="6">
    <source>
        <dbReference type="ARBA" id="ARBA00022840"/>
    </source>
</evidence>
<keyword evidence="5" id="KW-0547">Nucleotide-binding</keyword>
<proteinExistence type="predicted"/>
<sequence>MRLELRGITKRFPGVVANDSVDLTVEPGEVHGLLGENGAGKSTLMNILYGLYSADEGEILVEGEPVRFDGPGDAIAAGIGMVHQHFMLVPVFTVAENITLGVERTSGLGRLDRGAASRAVRELAESSGLPVDPDAVVGSLPVGLQQRVEILKALYRDARLLILDEPTAVLTPQEADDLFDAVRRFVADGRSAIFISHKLREHRALVDRVSVLRRGRIVGTADPRTSSEQELADLMVGRPVDLTVSRAPAAPGEPVLEVEHLVVRDLLDAPVVDDVSLTVRRGEILAVAGVEGNGQTPLVRAITGLEPGFEGDIRLGGRSMAGLTRKEVLRAGVGHVPEDRNREGLVAGFSIAENLVLDLWDVAPFARRGALDFGVIEEHARRQVEDFDVRTPSIHTSAGSLSGGNQQKVVVAREFQREIDLLVVAQPTRGVDVGSIEHIHARLVTKRDEGAAVVVVSSELDEVLALADRVAIMFRGRLLGPFETPISKDAVGLMMAGASPDEALQKGA</sequence>
<dbReference type="RefSeq" id="WP_205745179.1">
    <property type="nucleotide sequence ID" value="NZ_BMHA01000003.1"/>
</dbReference>
<dbReference type="InterPro" id="IPR027417">
    <property type="entry name" value="P-loop_NTPase"/>
</dbReference>
<evidence type="ECO:0000313" key="10">
    <source>
        <dbReference type="EMBL" id="GGI04759.1"/>
    </source>
</evidence>
<dbReference type="PROSITE" id="PS00211">
    <property type="entry name" value="ABC_TRANSPORTER_1"/>
    <property type="match status" value="1"/>
</dbReference>
<dbReference type="Pfam" id="PF00005">
    <property type="entry name" value="ABC_tran"/>
    <property type="match status" value="2"/>
</dbReference>
<dbReference type="PANTHER" id="PTHR43790">
    <property type="entry name" value="CARBOHYDRATE TRANSPORT ATP-BINDING PROTEIN MG119-RELATED"/>
    <property type="match status" value="1"/>
</dbReference>
<dbReference type="InterPro" id="IPR050107">
    <property type="entry name" value="ABC_carbohydrate_import_ATPase"/>
</dbReference>
<evidence type="ECO:0000256" key="8">
    <source>
        <dbReference type="ARBA" id="ARBA00023136"/>
    </source>
</evidence>
<dbReference type="PANTHER" id="PTHR43790:SF4">
    <property type="entry name" value="GUANOSINE IMPORT ATP-BINDING PROTEIN NUPO"/>
    <property type="match status" value="1"/>
</dbReference>
<evidence type="ECO:0000256" key="4">
    <source>
        <dbReference type="ARBA" id="ARBA00022737"/>
    </source>
</evidence>
<accession>A0A8J3A8M0</accession>
<dbReference type="AlphaFoldDB" id="A0A8J3A8M0"/>
<evidence type="ECO:0000256" key="5">
    <source>
        <dbReference type="ARBA" id="ARBA00022741"/>
    </source>
</evidence>